<evidence type="ECO:0000259" key="4">
    <source>
        <dbReference type="Pfam" id="PF08281"/>
    </source>
</evidence>
<dbReference type="PANTHER" id="PTHR30173:SF36">
    <property type="entry name" value="ECF RNA POLYMERASE SIGMA FACTOR SIGJ"/>
    <property type="match status" value="1"/>
</dbReference>
<feature type="domain" description="RNA polymerase sigma factor 70 region 4 type 2" evidence="4">
    <location>
        <begin position="123"/>
        <end position="174"/>
    </location>
</feature>
<dbReference type="InterPro" id="IPR013249">
    <property type="entry name" value="RNA_pol_sigma70_r4_t2"/>
</dbReference>
<dbReference type="InterPro" id="IPR013324">
    <property type="entry name" value="RNA_pol_sigma_r3/r4-like"/>
</dbReference>
<dbReference type="Proteomes" id="UP000563426">
    <property type="component" value="Unassembled WGS sequence"/>
</dbReference>
<dbReference type="RefSeq" id="WP_120530129.1">
    <property type="nucleotide sequence ID" value="NZ_JABFJV010000082.1"/>
</dbReference>
<proteinExistence type="predicted"/>
<evidence type="ECO:0000256" key="1">
    <source>
        <dbReference type="ARBA" id="ARBA00011344"/>
    </source>
</evidence>
<evidence type="ECO:0000259" key="3">
    <source>
        <dbReference type="Pfam" id="PF04542"/>
    </source>
</evidence>
<dbReference type="Pfam" id="PF04542">
    <property type="entry name" value="Sigma70_r2"/>
    <property type="match status" value="1"/>
</dbReference>
<reference evidence="5 6" key="1">
    <citation type="submission" date="2020-05" db="EMBL/GenBank/DDBJ databases">
        <authorList>
            <person name="Whitworth D."/>
        </authorList>
    </citation>
    <scope>NUCLEOTIDE SEQUENCE [LARGE SCALE GENOMIC DNA]</scope>
    <source>
        <strain evidence="5 6">AB043B</strain>
    </source>
</reference>
<dbReference type="Pfam" id="PF08281">
    <property type="entry name" value="Sigma70_r4_2"/>
    <property type="match status" value="1"/>
</dbReference>
<organism evidence="5 6">
    <name type="scientific">Corallococcus exercitus</name>
    <dbReference type="NCBI Taxonomy" id="2316736"/>
    <lineage>
        <taxon>Bacteria</taxon>
        <taxon>Pseudomonadati</taxon>
        <taxon>Myxococcota</taxon>
        <taxon>Myxococcia</taxon>
        <taxon>Myxococcales</taxon>
        <taxon>Cystobacterineae</taxon>
        <taxon>Myxococcaceae</taxon>
        <taxon>Corallococcus</taxon>
    </lineage>
</organism>
<dbReference type="InterPro" id="IPR052704">
    <property type="entry name" value="ECF_Sigma-70_Domain"/>
</dbReference>
<dbReference type="SUPFAM" id="SSF88659">
    <property type="entry name" value="Sigma3 and sigma4 domains of RNA polymerase sigma factors"/>
    <property type="match status" value="1"/>
</dbReference>
<dbReference type="NCBIfam" id="TIGR02937">
    <property type="entry name" value="sigma70-ECF"/>
    <property type="match status" value="1"/>
</dbReference>
<keyword evidence="6" id="KW-1185">Reference proteome</keyword>
<dbReference type="InterPro" id="IPR007627">
    <property type="entry name" value="RNA_pol_sigma70_r2"/>
</dbReference>
<dbReference type="AlphaFoldDB" id="A0A3A8H2Y8"/>
<comment type="subunit">
    <text evidence="1">Interacts transiently with the RNA polymerase catalytic core formed by RpoA, RpoB, RpoC and RpoZ (2 alpha, 1 beta, 1 beta' and 1 omega subunit) to form the RNA polymerase holoenzyme that can initiate transcription.</text>
</comment>
<dbReference type="InterPro" id="IPR014284">
    <property type="entry name" value="RNA_pol_sigma-70_dom"/>
</dbReference>
<evidence type="ECO:0000313" key="6">
    <source>
        <dbReference type="Proteomes" id="UP000563426"/>
    </source>
</evidence>
<dbReference type="InterPro" id="IPR013325">
    <property type="entry name" value="RNA_pol_sigma_r2"/>
</dbReference>
<dbReference type="GO" id="GO:0003677">
    <property type="term" value="F:DNA binding"/>
    <property type="evidence" value="ECO:0007669"/>
    <property type="project" value="InterPro"/>
</dbReference>
<evidence type="ECO:0000256" key="2">
    <source>
        <dbReference type="SAM" id="MobiDB-lite"/>
    </source>
</evidence>
<dbReference type="EMBL" id="JABFJV010000082">
    <property type="protein sequence ID" value="NOK34761.1"/>
    <property type="molecule type" value="Genomic_DNA"/>
</dbReference>
<dbReference type="OrthoDB" id="3211555at2"/>
<evidence type="ECO:0000313" key="5">
    <source>
        <dbReference type="EMBL" id="NOK34761.1"/>
    </source>
</evidence>
<dbReference type="Gene3D" id="1.10.10.10">
    <property type="entry name" value="Winged helix-like DNA-binding domain superfamily/Winged helix DNA-binding domain"/>
    <property type="match status" value="1"/>
</dbReference>
<feature type="region of interest" description="Disordered" evidence="2">
    <location>
        <begin position="84"/>
        <end position="107"/>
    </location>
</feature>
<dbReference type="PANTHER" id="PTHR30173">
    <property type="entry name" value="SIGMA 19 FACTOR"/>
    <property type="match status" value="1"/>
</dbReference>
<feature type="domain" description="RNA polymerase sigma-70 region 2" evidence="3">
    <location>
        <begin position="14"/>
        <end position="77"/>
    </location>
</feature>
<gene>
    <name evidence="5" type="ORF">HMI49_16300</name>
</gene>
<dbReference type="InterPro" id="IPR032710">
    <property type="entry name" value="NTF2-like_dom_sf"/>
</dbReference>
<dbReference type="Gene3D" id="1.10.1740.10">
    <property type="match status" value="1"/>
</dbReference>
<protein>
    <submittedName>
        <fullName evidence="5">Sigma-70 family RNA polymerase sigma factor</fullName>
    </submittedName>
</protein>
<dbReference type="SUPFAM" id="SSF88946">
    <property type="entry name" value="Sigma2 domain of RNA polymerase sigma factors"/>
    <property type="match status" value="1"/>
</dbReference>
<dbReference type="GO" id="GO:0016987">
    <property type="term" value="F:sigma factor activity"/>
    <property type="evidence" value="ECO:0007669"/>
    <property type="project" value="InterPro"/>
</dbReference>
<sequence length="319" mass="34926">MDAQARGALGQAAREHERFLWGLCYRMTGVAADADDLVQEVYARALATPPERLDTLRPWLTRVAVNLARDHLRRRRREGYIGPWLPSPVETGDEEVPPSAEARLPDGGSTEGRYELLESVSFAFLLALEALSPKQRAVLLLRDVFDYSVLEVAEALHMSEANVKVVHHRARAAMAAYDQSRCVPTRDLQARTRAALEAFLGAMMSGDVAAAEALLTSDARALSDGGGKVRAALVPVVGAQRVVLVVRRLMEMRGPPVAWEARMLNGLPAFVAVYPPAKDPLMALHTVIRVDVDANGRIHALHSVLEERKLAGVRMPVPD</sequence>
<dbReference type="SUPFAM" id="SSF54427">
    <property type="entry name" value="NTF2-like"/>
    <property type="match status" value="1"/>
</dbReference>
<dbReference type="GO" id="GO:0006352">
    <property type="term" value="P:DNA-templated transcription initiation"/>
    <property type="evidence" value="ECO:0007669"/>
    <property type="project" value="InterPro"/>
</dbReference>
<accession>A0A3A8H2Y8</accession>
<dbReference type="InterPro" id="IPR036388">
    <property type="entry name" value="WH-like_DNA-bd_sf"/>
</dbReference>
<name>A0A3A8H2Y8_9BACT</name>
<comment type="caution">
    <text evidence="5">The sequence shown here is derived from an EMBL/GenBank/DDBJ whole genome shotgun (WGS) entry which is preliminary data.</text>
</comment>